<proteinExistence type="predicted"/>
<keyword evidence="3" id="KW-1185">Reference proteome</keyword>
<protein>
    <submittedName>
        <fullName evidence="2">Uncharacterized protein</fullName>
    </submittedName>
</protein>
<reference evidence="2 3" key="1">
    <citation type="journal article" date="2019" name="Int. J. Syst. Evol. Microbiol.">
        <title>The Global Catalogue of Microorganisms (GCM) 10K type strain sequencing project: providing services to taxonomists for standard genome sequencing and annotation.</title>
        <authorList>
            <consortium name="The Broad Institute Genomics Platform"/>
            <consortium name="The Broad Institute Genome Sequencing Center for Infectious Disease"/>
            <person name="Wu L."/>
            <person name="Ma J."/>
        </authorList>
    </citation>
    <scope>NUCLEOTIDE SEQUENCE [LARGE SCALE GENOMIC DNA]</scope>
    <source>
        <strain evidence="2 3">XZGYJ-43</strain>
    </source>
</reference>
<dbReference type="Proteomes" id="UP001596447">
    <property type="component" value="Unassembled WGS sequence"/>
</dbReference>
<organism evidence="2 3">
    <name type="scientific">Halospeciosus flavus</name>
    <dbReference type="NCBI Taxonomy" id="3032283"/>
    <lineage>
        <taxon>Archaea</taxon>
        <taxon>Methanobacteriati</taxon>
        <taxon>Methanobacteriota</taxon>
        <taxon>Stenosarchaea group</taxon>
        <taxon>Halobacteria</taxon>
        <taxon>Halobacteriales</taxon>
        <taxon>Halobacteriaceae</taxon>
        <taxon>Halospeciosus</taxon>
    </lineage>
</organism>
<dbReference type="RefSeq" id="WP_279527448.1">
    <property type="nucleotide sequence ID" value="NZ_CP122312.1"/>
</dbReference>
<feature type="region of interest" description="Disordered" evidence="1">
    <location>
        <begin position="260"/>
        <end position="285"/>
    </location>
</feature>
<feature type="region of interest" description="Disordered" evidence="1">
    <location>
        <begin position="342"/>
        <end position="366"/>
    </location>
</feature>
<dbReference type="EMBL" id="JBHTAR010000011">
    <property type="protein sequence ID" value="MFC7200673.1"/>
    <property type="molecule type" value="Genomic_DNA"/>
</dbReference>
<comment type="caution">
    <text evidence="2">The sequence shown here is derived from an EMBL/GenBank/DDBJ whole genome shotgun (WGS) entry which is preliminary data.</text>
</comment>
<feature type="compositionally biased region" description="Low complexity" evidence="1">
    <location>
        <begin position="350"/>
        <end position="366"/>
    </location>
</feature>
<gene>
    <name evidence="2" type="ORF">ACFQJ9_14825</name>
</gene>
<evidence type="ECO:0000313" key="3">
    <source>
        <dbReference type="Proteomes" id="UP001596447"/>
    </source>
</evidence>
<sequence length="366" mass="41425">MAEVSWNVDDWVVEAFREFVKEVHGTTYGNLGKELQRAMIEYMDADRAARTEDIVRENQEKLEEVLALLQDDSTHAHTTSTSSASRKSLHSLTQPEKTDILVDYLDREFDAALSMQELETAIEEAISVGGRTQADYKERLQKRGELFADPRGDVDVWYRSQEEFFGRVRTHAANTSATYQEILDAYDQSVRSAYKEWLKDELAAEIPDRLRVDSETTEEPFPVSTSQLEDAITSAADTGRWVDDIGERIREYGILEKVDQGWTPPDWQPRDAENAHSTSDQDGPDIARIATDVAQTILDDRDAWPAETAYVRAILRRETDYEGIDVDDVVASIRDQDLLEEQATNEWVPASTENSESASTTFPTSG</sequence>
<evidence type="ECO:0000313" key="2">
    <source>
        <dbReference type="EMBL" id="MFC7200673.1"/>
    </source>
</evidence>
<evidence type="ECO:0000256" key="1">
    <source>
        <dbReference type="SAM" id="MobiDB-lite"/>
    </source>
</evidence>
<name>A0ABD5Z691_9EURY</name>
<accession>A0ABD5Z691</accession>
<dbReference type="AlphaFoldDB" id="A0ABD5Z691"/>